<evidence type="ECO:0000259" key="3">
    <source>
        <dbReference type="Pfam" id="PF02581"/>
    </source>
</evidence>
<dbReference type="GO" id="GO:0004789">
    <property type="term" value="F:thiamine-phosphate diphosphorylase activity"/>
    <property type="evidence" value="ECO:0007669"/>
    <property type="project" value="UniProtKB-EC"/>
</dbReference>
<name>A0A840A252_9CAUL</name>
<dbReference type="PANTHER" id="PTHR20857:SF23">
    <property type="entry name" value="THIAMINE BIOSYNTHETIC BIFUNCTIONAL ENZYME"/>
    <property type="match status" value="1"/>
</dbReference>
<keyword evidence="5" id="KW-1185">Reference proteome</keyword>
<dbReference type="Proteomes" id="UP000530564">
    <property type="component" value="Unassembled WGS sequence"/>
</dbReference>
<dbReference type="GO" id="GO:0009228">
    <property type="term" value="P:thiamine biosynthetic process"/>
    <property type="evidence" value="ECO:0007669"/>
    <property type="project" value="UniProtKB-KW"/>
</dbReference>
<dbReference type="InterPro" id="IPR022998">
    <property type="entry name" value="ThiamineP_synth_TenI"/>
</dbReference>
<proteinExistence type="predicted"/>
<evidence type="ECO:0000256" key="1">
    <source>
        <dbReference type="ARBA" id="ARBA00004948"/>
    </source>
</evidence>
<dbReference type="InterPro" id="IPR036206">
    <property type="entry name" value="ThiamineP_synth_sf"/>
</dbReference>
<evidence type="ECO:0000256" key="2">
    <source>
        <dbReference type="ARBA" id="ARBA00022977"/>
    </source>
</evidence>
<reference evidence="4 5" key="1">
    <citation type="submission" date="2020-08" db="EMBL/GenBank/DDBJ databases">
        <title>Genomic Encyclopedia of Type Strains, Phase IV (KMG-IV): sequencing the most valuable type-strain genomes for metagenomic binning, comparative biology and taxonomic classification.</title>
        <authorList>
            <person name="Goeker M."/>
        </authorList>
    </citation>
    <scope>NUCLEOTIDE SEQUENCE [LARGE SCALE GENOMIC DNA]</scope>
    <source>
        <strain evidence="4 5">DSM 21793</strain>
    </source>
</reference>
<comment type="pathway">
    <text evidence="1">Cofactor biosynthesis; thiamine diphosphate biosynthesis.</text>
</comment>
<dbReference type="GO" id="GO:0005737">
    <property type="term" value="C:cytoplasm"/>
    <property type="evidence" value="ECO:0007669"/>
    <property type="project" value="TreeGrafter"/>
</dbReference>
<accession>A0A840A252</accession>
<dbReference type="RefSeq" id="WP_343056166.1">
    <property type="nucleotide sequence ID" value="NZ_JACIDK010000005.1"/>
</dbReference>
<dbReference type="PANTHER" id="PTHR20857">
    <property type="entry name" value="THIAMINE-PHOSPHATE PYROPHOSPHORYLASE"/>
    <property type="match status" value="1"/>
</dbReference>
<keyword evidence="4" id="KW-0808">Transferase</keyword>
<dbReference type="Gene3D" id="3.20.20.70">
    <property type="entry name" value="Aldolase class I"/>
    <property type="match status" value="1"/>
</dbReference>
<feature type="domain" description="Thiamine phosphate synthase/TenI" evidence="3">
    <location>
        <begin position="26"/>
        <end position="194"/>
    </location>
</feature>
<evidence type="ECO:0000313" key="4">
    <source>
        <dbReference type="EMBL" id="MBB3892696.1"/>
    </source>
</evidence>
<dbReference type="EC" id="2.5.1.3" evidence="4"/>
<dbReference type="AlphaFoldDB" id="A0A840A252"/>
<protein>
    <submittedName>
        <fullName evidence="4">Thiamine-phosphate pyrophosphorylase</fullName>
        <ecNumber evidence="4">2.5.1.3</ecNumber>
    </submittedName>
</protein>
<sequence length="196" mass="20084">MTRAAQAIGRRAAGRNPPLPPLLFFTDPARTPDIEAAARRLPRGSAIVYRAFGAPDAEARARRLAQIAAKRGLVLLIGADAGLAARVGAGGVHLPERMAARARRLKRPGWIVTAAAHSLSAARRGLAAGADAVVVSAIFPSNSPSAGAPIGPLRLARLVRAAGGPIYALGGINDKTARRLLPAGLVGLAAVEAIRT</sequence>
<organism evidence="4 5">
    <name type="scientific">Phenylobacterium haematophilum</name>
    <dbReference type="NCBI Taxonomy" id="98513"/>
    <lineage>
        <taxon>Bacteria</taxon>
        <taxon>Pseudomonadati</taxon>
        <taxon>Pseudomonadota</taxon>
        <taxon>Alphaproteobacteria</taxon>
        <taxon>Caulobacterales</taxon>
        <taxon>Caulobacteraceae</taxon>
        <taxon>Phenylobacterium</taxon>
    </lineage>
</organism>
<dbReference type="CDD" id="cd00564">
    <property type="entry name" value="TMP_TenI"/>
    <property type="match status" value="1"/>
</dbReference>
<keyword evidence="2" id="KW-0784">Thiamine biosynthesis</keyword>
<evidence type="ECO:0000313" key="5">
    <source>
        <dbReference type="Proteomes" id="UP000530564"/>
    </source>
</evidence>
<dbReference type="EMBL" id="JACIDK010000005">
    <property type="protein sequence ID" value="MBB3892696.1"/>
    <property type="molecule type" value="Genomic_DNA"/>
</dbReference>
<comment type="caution">
    <text evidence="4">The sequence shown here is derived from an EMBL/GenBank/DDBJ whole genome shotgun (WGS) entry which is preliminary data.</text>
</comment>
<dbReference type="Pfam" id="PF02581">
    <property type="entry name" value="TMP-TENI"/>
    <property type="match status" value="1"/>
</dbReference>
<gene>
    <name evidence="4" type="ORF">GGQ61_003432</name>
</gene>
<dbReference type="InterPro" id="IPR013785">
    <property type="entry name" value="Aldolase_TIM"/>
</dbReference>
<dbReference type="SUPFAM" id="SSF51391">
    <property type="entry name" value="Thiamin phosphate synthase"/>
    <property type="match status" value="1"/>
</dbReference>